<organism evidence="2 3">
    <name type="scientific">Crinalium epipsammum PCC 9333</name>
    <dbReference type="NCBI Taxonomy" id="1173022"/>
    <lineage>
        <taxon>Bacteria</taxon>
        <taxon>Bacillati</taxon>
        <taxon>Cyanobacteriota</taxon>
        <taxon>Cyanophyceae</taxon>
        <taxon>Gomontiellales</taxon>
        <taxon>Gomontiellaceae</taxon>
        <taxon>Crinalium</taxon>
    </lineage>
</organism>
<feature type="domain" description="Coenzyme Q-binding protein COQ10 START" evidence="1">
    <location>
        <begin position="11"/>
        <end position="128"/>
    </location>
</feature>
<geneLocation type="plasmid" evidence="2 3">
    <name>pCRI9333.01</name>
</geneLocation>
<proteinExistence type="predicted"/>
<keyword evidence="2" id="KW-0614">Plasmid</keyword>
<accession>K9W6W2</accession>
<dbReference type="OrthoDB" id="9795669at2"/>
<name>K9W6W2_9CYAN</name>
<evidence type="ECO:0000313" key="3">
    <source>
        <dbReference type="Proteomes" id="UP000010472"/>
    </source>
</evidence>
<dbReference type="HOGENOM" id="CLU_1692547_0_0_3"/>
<dbReference type="Proteomes" id="UP000010472">
    <property type="component" value="Plasmid pCRI9333.01"/>
</dbReference>
<evidence type="ECO:0000259" key="1">
    <source>
        <dbReference type="Pfam" id="PF03364"/>
    </source>
</evidence>
<dbReference type="EMBL" id="CP003621">
    <property type="protein sequence ID" value="AFZ15507.1"/>
    <property type="molecule type" value="Genomic_DNA"/>
</dbReference>
<dbReference type="SUPFAM" id="SSF55961">
    <property type="entry name" value="Bet v1-like"/>
    <property type="match status" value="1"/>
</dbReference>
<dbReference type="AlphaFoldDB" id="K9W6W2"/>
<keyword evidence="3" id="KW-1185">Reference proteome</keyword>
<dbReference type="InterPro" id="IPR023393">
    <property type="entry name" value="START-like_dom_sf"/>
</dbReference>
<evidence type="ECO:0000313" key="2">
    <source>
        <dbReference type="EMBL" id="AFZ15507.1"/>
    </source>
</evidence>
<dbReference type="InterPro" id="IPR005031">
    <property type="entry name" value="COQ10_START"/>
</dbReference>
<reference evidence="2 3" key="1">
    <citation type="submission" date="2012-06" db="EMBL/GenBank/DDBJ databases">
        <title>Finished plasmid 1 of genome of Crinalium epipsammum PCC 9333.</title>
        <authorList>
            <consortium name="US DOE Joint Genome Institute"/>
            <person name="Gugger M."/>
            <person name="Coursin T."/>
            <person name="Rippka R."/>
            <person name="Tandeau De Marsac N."/>
            <person name="Huntemann M."/>
            <person name="Wei C.-L."/>
            <person name="Han J."/>
            <person name="Detter J.C."/>
            <person name="Han C."/>
            <person name="Tapia R."/>
            <person name="Davenport K."/>
            <person name="Daligault H."/>
            <person name="Erkkila T."/>
            <person name="Gu W."/>
            <person name="Munk A.C.C."/>
            <person name="Teshima H."/>
            <person name="Xu Y."/>
            <person name="Chain P."/>
            <person name="Chen A."/>
            <person name="Krypides N."/>
            <person name="Mavromatis K."/>
            <person name="Markowitz V."/>
            <person name="Szeto E."/>
            <person name="Ivanova N."/>
            <person name="Mikhailova N."/>
            <person name="Ovchinnikova G."/>
            <person name="Pagani I."/>
            <person name="Pati A."/>
            <person name="Goodwin L."/>
            <person name="Peters L."/>
            <person name="Pitluck S."/>
            <person name="Woyke T."/>
            <person name="Kerfeld C."/>
        </authorList>
    </citation>
    <scope>NUCLEOTIDE SEQUENCE [LARGE SCALE GENOMIC DNA]</scope>
    <source>
        <strain evidence="2 3">PCC 9333</strain>
        <plasmid evidence="3">Plasmid pCRI9333.01</plasmid>
    </source>
</reference>
<dbReference type="CDD" id="cd08861">
    <property type="entry name" value="OtcD1_ARO-CYC_like"/>
    <property type="match status" value="1"/>
</dbReference>
<dbReference type="KEGG" id="cep:Cri9333_4729"/>
<dbReference type="Pfam" id="PF03364">
    <property type="entry name" value="Polyketide_cyc"/>
    <property type="match status" value="1"/>
</dbReference>
<dbReference type="RefSeq" id="WP_015179938.1">
    <property type="nucleotide sequence ID" value="NC_019733.1"/>
</dbReference>
<dbReference type="Gene3D" id="3.30.530.20">
    <property type="match status" value="1"/>
</dbReference>
<sequence length="155" mass="17591">MKATIHSILCHAPTNTVYGIISNSARWPDIFEPCINVEPLEKKDGYEIIRVTAEVNNVEMQWVSHRVLNEEIYGIDFETNPPLPLLKSMQGRWRVVPMEEGGCLLFLEHNFQVKDDVTGLVEGVTTPDQAVDFMLQALHRNSTKELNSIKKLAES</sequence>
<protein>
    <submittedName>
        <fullName evidence="2">Cyclase/dehydrase</fullName>
    </submittedName>
</protein>
<gene>
    <name evidence="2" type="ORF">Cri9333_4729</name>
</gene>